<dbReference type="Gramene" id="QL03p071069:mrna">
    <property type="protein sequence ID" value="QL03p071069:mrna"/>
    <property type="gene ID" value="QL03p071069"/>
</dbReference>
<dbReference type="AlphaFoldDB" id="A0A7N2LB49"/>
<sequence>MSTGMEKMSAMWEKFSLLEYEGNKFVVQNETMLEEYLIAAKFFTKRALNMEAIAKTFKLIWRSRKGFEVRDMGNHLVLFAFKDETDVAKVLMGEPWSFDKHLVALQETKRGEAIQSLEFDSTCFWVQIHDFPVGCMLVSTAKGIGSVIGTVVESDEDEVNMGGFNYILLRIKVDILKPLCRGRKLSLSGGKEGWEGAQQFGSWLRAYTPNPFRKMVMKVEGLEDDTSWNGWSEHDHNEGGAKREGTQGANHGGLELTRMANRWQPLLDDVCLKAVDSDTFPKETPCLQSIVMVTPKITGSSQVEQNGVDMERKFKKADFQEQLKEIDSAVTIFNMVMQPVSPMQEVGLPCGPNSIELVKEGFSFTLSEPSRNLNPSP</sequence>
<organism evidence="3 4">
    <name type="scientific">Quercus lobata</name>
    <name type="common">Valley oak</name>
    <dbReference type="NCBI Taxonomy" id="97700"/>
    <lineage>
        <taxon>Eukaryota</taxon>
        <taxon>Viridiplantae</taxon>
        <taxon>Streptophyta</taxon>
        <taxon>Embryophyta</taxon>
        <taxon>Tracheophyta</taxon>
        <taxon>Spermatophyta</taxon>
        <taxon>Magnoliopsida</taxon>
        <taxon>eudicotyledons</taxon>
        <taxon>Gunneridae</taxon>
        <taxon>Pentapetalae</taxon>
        <taxon>rosids</taxon>
        <taxon>fabids</taxon>
        <taxon>Fagales</taxon>
        <taxon>Fagaceae</taxon>
        <taxon>Quercus</taxon>
    </lineage>
</organism>
<reference evidence="3" key="2">
    <citation type="submission" date="2021-01" db="UniProtKB">
        <authorList>
            <consortium name="EnsemblPlants"/>
        </authorList>
    </citation>
    <scope>IDENTIFICATION</scope>
</reference>
<name>A0A7N2LB49_QUELO</name>
<dbReference type="PANTHER" id="PTHR31286">
    <property type="entry name" value="GLYCINE-RICH CELL WALL STRUCTURAL PROTEIN 1.8-LIKE"/>
    <property type="match status" value="1"/>
</dbReference>
<feature type="region of interest" description="Disordered" evidence="1">
    <location>
        <begin position="228"/>
        <end position="248"/>
    </location>
</feature>
<evidence type="ECO:0000313" key="4">
    <source>
        <dbReference type="Proteomes" id="UP000594261"/>
    </source>
</evidence>
<dbReference type="InterPro" id="IPR025558">
    <property type="entry name" value="DUF4283"/>
</dbReference>
<proteinExistence type="predicted"/>
<dbReference type="InterPro" id="IPR040256">
    <property type="entry name" value="At4g02000-like"/>
</dbReference>
<dbReference type="InParanoid" id="A0A7N2LB49"/>
<dbReference type="EnsemblPlants" id="QL03p071069:mrna">
    <property type="protein sequence ID" value="QL03p071069:mrna"/>
    <property type="gene ID" value="QL03p071069"/>
</dbReference>
<keyword evidence="4" id="KW-1185">Reference proteome</keyword>
<reference evidence="3 4" key="1">
    <citation type="journal article" date="2016" name="G3 (Bethesda)">
        <title>First Draft Assembly and Annotation of the Genome of a California Endemic Oak Quercus lobata Nee (Fagaceae).</title>
        <authorList>
            <person name="Sork V.L."/>
            <person name="Fitz-Gibbon S.T."/>
            <person name="Puiu D."/>
            <person name="Crepeau M."/>
            <person name="Gugger P.F."/>
            <person name="Sherman R."/>
            <person name="Stevens K."/>
            <person name="Langley C.H."/>
            <person name="Pellegrini M."/>
            <person name="Salzberg S.L."/>
        </authorList>
    </citation>
    <scope>NUCLEOTIDE SEQUENCE [LARGE SCALE GENOMIC DNA]</scope>
    <source>
        <strain evidence="3 4">cv. SW786</strain>
    </source>
</reference>
<evidence type="ECO:0000313" key="3">
    <source>
        <dbReference type="EnsemblPlants" id="QL03p071069:mrna"/>
    </source>
</evidence>
<feature type="compositionally biased region" description="Basic and acidic residues" evidence="1">
    <location>
        <begin position="232"/>
        <end position="245"/>
    </location>
</feature>
<dbReference type="PANTHER" id="PTHR31286:SF167">
    <property type="entry name" value="OS09G0268800 PROTEIN"/>
    <property type="match status" value="1"/>
</dbReference>
<dbReference type="EMBL" id="LRBV02000003">
    <property type="status" value="NOT_ANNOTATED_CDS"/>
    <property type="molecule type" value="Genomic_DNA"/>
</dbReference>
<protein>
    <recommendedName>
        <fullName evidence="2">DUF4283 domain-containing protein</fullName>
    </recommendedName>
</protein>
<accession>A0A7N2LB49</accession>
<feature type="domain" description="DUF4283" evidence="2">
    <location>
        <begin position="38"/>
        <end position="107"/>
    </location>
</feature>
<evidence type="ECO:0000256" key="1">
    <source>
        <dbReference type="SAM" id="MobiDB-lite"/>
    </source>
</evidence>
<evidence type="ECO:0000259" key="2">
    <source>
        <dbReference type="Pfam" id="PF14111"/>
    </source>
</evidence>
<dbReference type="Pfam" id="PF14111">
    <property type="entry name" value="DUF4283"/>
    <property type="match status" value="1"/>
</dbReference>
<dbReference type="Proteomes" id="UP000594261">
    <property type="component" value="Chromosome 3"/>
</dbReference>